<evidence type="ECO:0000313" key="3">
    <source>
        <dbReference type="EMBL" id="WQQ25360.1"/>
    </source>
</evidence>
<dbReference type="Proteomes" id="UP001327225">
    <property type="component" value="Chromosome"/>
</dbReference>
<keyword evidence="4" id="KW-1185">Reference proteome</keyword>
<evidence type="ECO:0000256" key="1">
    <source>
        <dbReference type="ARBA" id="ARBA00022801"/>
    </source>
</evidence>
<keyword evidence="1" id="KW-0378">Hydrolase</keyword>
<dbReference type="EMBL" id="CP141059">
    <property type="protein sequence ID" value="WQQ25360.1"/>
    <property type="molecule type" value="Genomic_DNA"/>
</dbReference>
<dbReference type="RefSeq" id="WP_322936774.1">
    <property type="nucleotide sequence ID" value="NZ_CP141059.1"/>
</dbReference>
<dbReference type="InterPro" id="IPR023365">
    <property type="entry name" value="Sortase_dom-sf"/>
</dbReference>
<dbReference type="SUPFAM" id="SSF63817">
    <property type="entry name" value="Sortase"/>
    <property type="match status" value="1"/>
</dbReference>
<evidence type="ECO:0000256" key="2">
    <source>
        <dbReference type="SAM" id="MobiDB-lite"/>
    </source>
</evidence>
<dbReference type="CDD" id="cd05829">
    <property type="entry name" value="Sortase_F"/>
    <property type="match status" value="1"/>
</dbReference>
<organism evidence="3 4">
    <name type="scientific">Nocardioides bizhenqiangii</name>
    <dbReference type="NCBI Taxonomy" id="3095076"/>
    <lineage>
        <taxon>Bacteria</taxon>
        <taxon>Bacillati</taxon>
        <taxon>Actinomycetota</taxon>
        <taxon>Actinomycetes</taxon>
        <taxon>Propionibacteriales</taxon>
        <taxon>Nocardioidaceae</taxon>
        <taxon>Nocardioides</taxon>
    </lineage>
</organism>
<dbReference type="Pfam" id="PF04203">
    <property type="entry name" value="Sortase"/>
    <property type="match status" value="1"/>
</dbReference>
<feature type="region of interest" description="Disordered" evidence="2">
    <location>
        <begin position="1"/>
        <end position="20"/>
    </location>
</feature>
<dbReference type="Gene3D" id="2.40.260.10">
    <property type="entry name" value="Sortase"/>
    <property type="match status" value="1"/>
</dbReference>
<proteinExistence type="predicted"/>
<name>A0ABZ0ZM23_9ACTN</name>
<evidence type="ECO:0000313" key="4">
    <source>
        <dbReference type="Proteomes" id="UP001327225"/>
    </source>
</evidence>
<dbReference type="InterPro" id="IPR005754">
    <property type="entry name" value="Sortase"/>
</dbReference>
<dbReference type="InterPro" id="IPR042001">
    <property type="entry name" value="Sortase_F"/>
</dbReference>
<reference evidence="4" key="1">
    <citation type="submission" date="2023-12" db="EMBL/GenBank/DDBJ databases">
        <title>Novel species in genus Nocardioides.</title>
        <authorList>
            <person name="Zhou H."/>
        </authorList>
    </citation>
    <scope>NUCLEOTIDE SEQUENCE [LARGE SCALE GENOMIC DNA]</scope>
    <source>
        <strain evidence="4">HM61</strain>
    </source>
</reference>
<gene>
    <name evidence="3" type="ORF">SHK19_15485</name>
</gene>
<protein>
    <submittedName>
        <fullName evidence="3">Class F sortase</fullName>
    </submittedName>
</protein>
<accession>A0ABZ0ZM23</accession>
<sequence>MVEDEPGGTARARVAPPAGSQVVAEPPVQLELPGGAVLAVDPVATEPGGALALPESVHRAGWWEGSAKLGDPYGAIVIAAHVDSLADGVGPIAELLDAVPGDVVRLESVGLGQAYTISRSVLVPRTDLAVERRALSFTGPRRLVLITCAGPFDQDQGGYRHNLVVVAEPHGPLERDGE</sequence>